<protein>
    <submittedName>
        <fullName evidence="3">Bardet-Biedl syndrome 1 protein</fullName>
    </submittedName>
</protein>
<dbReference type="GO" id="GO:0005119">
    <property type="term" value="F:smoothened binding"/>
    <property type="evidence" value="ECO:0007669"/>
    <property type="project" value="TreeGrafter"/>
</dbReference>
<dbReference type="SUPFAM" id="SSF50998">
    <property type="entry name" value="Quinoprotein alcohol dehydrogenase-like"/>
    <property type="match status" value="1"/>
</dbReference>
<dbReference type="Pfam" id="PF23304">
    <property type="entry name" value="GAE_BBS1"/>
    <property type="match status" value="1"/>
</dbReference>
<dbReference type="PANTHER" id="PTHR20870:SF0">
    <property type="entry name" value="BARDET-BIEDL SYNDROME 1 PROTEIN"/>
    <property type="match status" value="1"/>
</dbReference>
<evidence type="ECO:0000313" key="4">
    <source>
        <dbReference type="Proteomes" id="UP001381693"/>
    </source>
</evidence>
<dbReference type="Proteomes" id="UP001381693">
    <property type="component" value="Unassembled WGS sequence"/>
</dbReference>
<name>A0AAN8ZYW9_HALRR</name>
<comment type="caution">
    <text evidence="3">The sequence shown here is derived from an EMBL/GenBank/DDBJ whole genome shotgun (WGS) entry which is preliminary data.</text>
</comment>
<sequence>MDLWTVNTNEVSEIRKEFNASSRVSGNRNQQKLLNFLKRKMAGREDNGRWLEAHYDPLASLYTFSTSIALADLHGDGDWKLIIADLGTGAYNMKLKVYKGTTLMSENTLIDLPTGVITFHMDTTEPRVPAVAVASGSYIYIYKNLRPYFKFTLPTLEVNPAEFDAWSQARDELLDVSMLYEILDSLRQEVGECGLTTRSQRFLMCPDHPSQVAFLDQHKGFILKRQTVVTCFSTMKKSHAEDDAISCLVLGTESANIFILDPEAFTILNSMSLPSVPVFLSVSGLYDVEYRIIVACRNGHIYTLKRGTKAGRPTAELTSQPIGLLRRDKSIVVVTMDQTLHCFNNKGKRLWTQKLPAPVLCMETLEIRTLGLMLIALGMVDNRVLVYRDKHLVDTIHTEDSVTAMKYGRFGREDNTLILVLKGGGLIIKILKRTARFEIDDLNGQAQANALKLNIPKKTKLFVDQTMRERENCVLMHRVFQHDLYRLRLNTARAYVQALETSSNPVSLSQTEPLKLSAQVLGLGPTFKLRVELQNTSAASPSLQLAVIFHCDDRVYSVNKSYIQIPMLVPGIIHVAETLITCISELGISDTVRVFVVKGKASKPLLTAVINMPVAEVFMTS</sequence>
<dbReference type="GO" id="GO:0005930">
    <property type="term" value="C:axoneme"/>
    <property type="evidence" value="ECO:0007669"/>
    <property type="project" value="TreeGrafter"/>
</dbReference>
<evidence type="ECO:0000259" key="2">
    <source>
        <dbReference type="Pfam" id="PF23304"/>
    </source>
</evidence>
<dbReference type="GO" id="GO:0034464">
    <property type="term" value="C:BBSome"/>
    <property type="evidence" value="ECO:0007669"/>
    <property type="project" value="InterPro"/>
</dbReference>
<dbReference type="AlphaFoldDB" id="A0AAN8ZYW9"/>
<dbReference type="PANTHER" id="PTHR20870">
    <property type="entry name" value="BARDET-BIEDL SYNDROME 1 PROTEIN"/>
    <property type="match status" value="1"/>
</dbReference>
<dbReference type="InterPro" id="IPR032728">
    <property type="entry name" value="BBS1_N"/>
</dbReference>
<dbReference type="Pfam" id="PF14779">
    <property type="entry name" value="BBS1"/>
    <property type="match status" value="1"/>
</dbReference>
<dbReference type="EMBL" id="JAXCGZ010017245">
    <property type="protein sequence ID" value="KAK7068439.1"/>
    <property type="molecule type" value="Genomic_DNA"/>
</dbReference>
<organism evidence="3 4">
    <name type="scientific">Halocaridina rubra</name>
    <name type="common">Hawaiian red shrimp</name>
    <dbReference type="NCBI Taxonomy" id="373956"/>
    <lineage>
        <taxon>Eukaryota</taxon>
        <taxon>Metazoa</taxon>
        <taxon>Ecdysozoa</taxon>
        <taxon>Arthropoda</taxon>
        <taxon>Crustacea</taxon>
        <taxon>Multicrustacea</taxon>
        <taxon>Malacostraca</taxon>
        <taxon>Eumalacostraca</taxon>
        <taxon>Eucarida</taxon>
        <taxon>Decapoda</taxon>
        <taxon>Pleocyemata</taxon>
        <taxon>Caridea</taxon>
        <taxon>Atyoidea</taxon>
        <taxon>Atyidae</taxon>
        <taxon>Halocaridina</taxon>
    </lineage>
</organism>
<accession>A0AAN8ZYW9</accession>
<dbReference type="GO" id="GO:0005813">
    <property type="term" value="C:centrosome"/>
    <property type="evidence" value="ECO:0007669"/>
    <property type="project" value="TreeGrafter"/>
</dbReference>
<feature type="domain" description="Bardet-Biedl syndrome 1 protein GAE" evidence="2">
    <location>
        <begin position="514"/>
        <end position="616"/>
    </location>
</feature>
<proteinExistence type="predicted"/>
<evidence type="ECO:0000313" key="3">
    <source>
        <dbReference type="EMBL" id="KAK7068439.1"/>
    </source>
</evidence>
<dbReference type="GO" id="GO:1905515">
    <property type="term" value="P:non-motile cilium assembly"/>
    <property type="evidence" value="ECO:0007669"/>
    <property type="project" value="InterPro"/>
</dbReference>
<keyword evidence="4" id="KW-1185">Reference proteome</keyword>
<dbReference type="GO" id="GO:0005113">
    <property type="term" value="F:patched binding"/>
    <property type="evidence" value="ECO:0007669"/>
    <property type="project" value="TreeGrafter"/>
</dbReference>
<dbReference type="GO" id="GO:0061512">
    <property type="term" value="P:protein localization to cilium"/>
    <property type="evidence" value="ECO:0007669"/>
    <property type="project" value="TreeGrafter"/>
</dbReference>
<dbReference type="InterPro" id="IPR028784">
    <property type="entry name" value="BBS1"/>
</dbReference>
<reference evidence="3 4" key="1">
    <citation type="submission" date="2023-11" db="EMBL/GenBank/DDBJ databases">
        <title>Halocaridina rubra genome assembly.</title>
        <authorList>
            <person name="Smith C."/>
        </authorList>
    </citation>
    <scope>NUCLEOTIDE SEQUENCE [LARGE SCALE GENOMIC DNA]</scope>
    <source>
        <strain evidence="3">EP-1</strain>
        <tissue evidence="3">Whole</tissue>
    </source>
</reference>
<gene>
    <name evidence="3" type="primary">BBS1</name>
    <name evidence="3" type="ORF">SK128_002103</name>
</gene>
<feature type="domain" description="Bardet-Biedl syndrome 1 N-terminal" evidence="1">
    <location>
        <begin position="50"/>
        <end position="305"/>
    </location>
</feature>
<dbReference type="InterPro" id="IPR056419">
    <property type="entry name" value="GAE_BBS1"/>
</dbReference>
<dbReference type="InterPro" id="IPR011047">
    <property type="entry name" value="Quinoprotein_ADH-like_sf"/>
</dbReference>
<evidence type="ECO:0000259" key="1">
    <source>
        <dbReference type="Pfam" id="PF14779"/>
    </source>
</evidence>